<evidence type="ECO:0000259" key="5">
    <source>
        <dbReference type="PROSITE" id="PS51747"/>
    </source>
</evidence>
<dbReference type="Proteomes" id="UP000323956">
    <property type="component" value="Unassembled WGS sequence"/>
</dbReference>
<comment type="similarity">
    <text evidence="1">Belongs to the cytidine and deoxycytidylate deaminase family.</text>
</comment>
<evidence type="ECO:0000256" key="3">
    <source>
        <dbReference type="ARBA" id="ARBA00022801"/>
    </source>
</evidence>
<dbReference type="AlphaFoldDB" id="A0A1N7AIB2"/>
<organism evidence="6 7">
    <name type="scientific">Paracoccus thiocyanatus</name>
    <dbReference type="NCBI Taxonomy" id="34006"/>
    <lineage>
        <taxon>Bacteria</taxon>
        <taxon>Pseudomonadati</taxon>
        <taxon>Pseudomonadota</taxon>
        <taxon>Alphaproteobacteria</taxon>
        <taxon>Rhodobacterales</taxon>
        <taxon>Paracoccaceae</taxon>
        <taxon>Paracoccus</taxon>
    </lineage>
</organism>
<dbReference type="GO" id="GO:0004132">
    <property type="term" value="F:dCMP deaminase activity"/>
    <property type="evidence" value="ECO:0007669"/>
    <property type="project" value="TreeGrafter"/>
</dbReference>
<dbReference type="InterPro" id="IPR002125">
    <property type="entry name" value="CMP_dCMP_dom"/>
</dbReference>
<evidence type="ECO:0000313" key="6">
    <source>
        <dbReference type="EMBL" id="SIR38880.1"/>
    </source>
</evidence>
<dbReference type="EMBL" id="FTMK01000053">
    <property type="protein sequence ID" value="SIR38880.1"/>
    <property type="molecule type" value="Genomic_DNA"/>
</dbReference>
<dbReference type="OrthoDB" id="9788517at2"/>
<reference evidence="6 7" key="1">
    <citation type="submission" date="2017-01" db="EMBL/GenBank/DDBJ databases">
        <authorList>
            <person name="Varghese N."/>
            <person name="Submissions S."/>
        </authorList>
    </citation>
    <scope>NUCLEOTIDE SEQUENCE [LARGE SCALE GENOMIC DNA]</scope>
    <source>
        <strain evidence="6 7">ATCC 700171</strain>
    </source>
</reference>
<dbReference type="GO" id="GO:0008270">
    <property type="term" value="F:zinc ion binding"/>
    <property type="evidence" value="ECO:0007669"/>
    <property type="project" value="InterPro"/>
</dbReference>
<proteinExistence type="inferred from homology"/>
<keyword evidence="3" id="KW-0378">Hydrolase</keyword>
<dbReference type="Gene3D" id="3.40.50.300">
    <property type="entry name" value="P-loop containing nucleotide triphosphate hydrolases"/>
    <property type="match status" value="1"/>
</dbReference>
<dbReference type="PANTHER" id="PTHR11086:SF18">
    <property type="entry name" value="DEOXYCYTIDYLATE DEAMINASE"/>
    <property type="match status" value="1"/>
</dbReference>
<dbReference type="RefSeq" id="WP_149766936.1">
    <property type="nucleotide sequence ID" value="NZ_FTMK01000053.1"/>
</dbReference>
<sequence>MGASTAVKETLVVEVGEQDARPLRVDRPTEELVVGLVGAVGAGVSTTAELLRDKLEKEYGYTVSIIKASDLIRENAAKTVKPAPAEGGSDRIKDLQEVGTLLRDKFGEDYVAAKAIEAIAVYRSAAGGYDESTQVPQPKRLRQATIIDSLKHPRETELLRRVYGGMYWQFTVFAPEAVRESRLKVQGIEKDDLAGIFTRDENDREGDHGQKVSKTAYLSDYFVRNDGQNDVRLGAVVDRYLEIIFNISVHTPTSDEAGMYAAVSAASKSACLSRQVGAAIYSGKGELLGVGWNDVPKGGGGLYSADDRDRDHRCFKWGGRVCHNDRKKEDLYTKIYDRLSREGLLVKGASRDQLRTQLLKTPVRDLIEYSRSIHAEMEAIVSAARSGKPGIVGSTLYTTTFPCHNCARHIVAAGISKVFYVEPYAKSLALELHSDSIGVIGDAGGQCAFLQYEGVGPDSALKLFHHGVERKQGGKAIIQEKKEALPVLPPPMDGFTTHEKRVIRRIADAEAEVAHAESGVGR</sequence>
<dbReference type="InterPro" id="IPR016193">
    <property type="entry name" value="Cytidine_deaminase-like"/>
</dbReference>
<dbReference type="PROSITE" id="PS00903">
    <property type="entry name" value="CYT_DCMP_DEAMINASES_1"/>
    <property type="match status" value="1"/>
</dbReference>
<dbReference type="InterPro" id="IPR016192">
    <property type="entry name" value="APOBEC/CMP_deaminase_Zn-bd"/>
</dbReference>
<dbReference type="Gene3D" id="3.40.140.10">
    <property type="entry name" value="Cytidine Deaminase, domain 2"/>
    <property type="match status" value="1"/>
</dbReference>
<protein>
    <submittedName>
        <fullName evidence="6">Deoxycytidylate deaminase</fullName>
    </submittedName>
</protein>
<dbReference type="PANTHER" id="PTHR11086">
    <property type="entry name" value="DEOXYCYTIDYLATE DEAMINASE-RELATED"/>
    <property type="match status" value="1"/>
</dbReference>
<evidence type="ECO:0000256" key="1">
    <source>
        <dbReference type="ARBA" id="ARBA00006576"/>
    </source>
</evidence>
<evidence type="ECO:0000313" key="7">
    <source>
        <dbReference type="Proteomes" id="UP000323956"/>
    </source>
</evidence>
<dbReference type="InterPro" id="IPR015517">
    <property type="entry name" value="dCMP_deaminase-rel"/>
</dbReference>
<dbReference type="SUPFAM" id="SSF52540">
    <property type="entry name" value="P-loop containing nucleoside triphosphate hydrolases"/>
    <property type="match status" value="1"/>
</dbReference>
<evidence type="ECO:0000256" key="4">
    <source>
        <dbReference type="ARBA" id="ARBA00022833"/>
    </source>
</evidence>
<feature type="domain" description="CMP/dCMP-type deaminase" evidence="5">
    <location>
        <begin position="253"/>
        <end position="431"/>
    </location>
</feature>
<dbReference type="PROSITE" id="PS51747">
    <property type="entry name" value="CYT_DCMP_DEAMINASES_2"/>
    <property type="match status" value="1"/>
</dbReference>
<gene>
    <name evidence="6" type="ORF">SAMN05421641_1531</name>
</gene>
<dbReference type="Pfam" id="PF00383">
    <property type="entry name" value="dCMP_cyt_deam_1"/>
    <property type="match status" value="1"/>
</dbReference>
<dbReference type="SUPFAM" id="SSF53927">
    <property type="entry name" value="Cytidine deaminase-like"/>
    <property type="match status" value="1"/>
</dbReference>
<keyword evidence="2" id="KW-0479">Metal-binding</keyword>
<name>A0A1N7AIB2_9RHOB</name>
<dbReference type="GO" id="GO:0005737">
    <property type="term" value="C:cytoplasm"/>
    <property type="evidence" value="ECO:0007669"/>
    <property type="project" value="TreeGrafter"/>
</dbReference>
<evidence type="ECO:0000256" key="2">
    <source>
        <dbReference type="ARBA" id="ARBA00022723"/>
    </source>
</evidence>
<accession>A0A1N7AIB2</accession>
<keyword evidence="4" id="KW-0862">Zinc</keyword>
<dbReference type="NCBIfam" id="NF041025">
    <property type="entry name" value="antiphage_deaminase"/>
    <property type="match status" value="1"/>
</dbReference>
<dbReference type="InterPro" id="IPR027417">
    <property type="entry name" value="P-loop_NTPase"/>
</dbReference>